<dbReference type="Pfam" id="PF11392">
    <property type="entry name" value="AllH"/>
    <property type="match status" value="1"/>
</dbReference>
<accession>A0A1V4DG96</accession>
<dbReference type="InterPro" id="IPR021530">
    <property type="entry name" value="AllH-like"/>
</dbReference>
<evidence type="ECO:0008006" key="3">
    <source>
        <dbReference type="Google" id="ProtNLM"/>
    </source>
</evidence>
<gene>
    <name evidence="1" type="ORF">BW731_02880</name>
</gene>
<dbReference type="EMBL" id="MVAB01000001">
    <property type="protein sequence ID" value="OPF87230.1"/>
    <property type="molecule type" value="Genomic_DNA"/>
</dbReference>
<evidence type="ECO:0000313" key="2">
    <source>
        <dbReference type="Proteomes" id="UP000189970"/>
    </source>
</evidence>
<protein>
    <recommendedName>
        <fullName evidence="3">DUF2877 domain-containing protein</fullName>
    </recommendedName>
</protein>
<dbReference type="Proteomes" id="UP000189970">
    <property type="component" value="Unassembled WGS sequence"/>
</dbReference>
<sequence length="128" mass="14426">MDLIKQSMFRIIGLGIGLTPSGDDYLTGLILLLRLAKETDSTLKRQLELVLKEEDLPTNIISEQQLYFASFGRSKQQLIRLINNIGDDEQSINQFKNDVRLVQQIGSTSGFDLLLGISDGIKLLEEMR</sequence>
<name>A0A1V4DG96_9ENTE</name>
<reference evidence="1 2" key="1">
    <citation type="submission" date="2017-02" db="EMBL/GenBank/DDBJ databases">
        <title>Vagococcus cremeus sp. nov., isolated from the small intestine of a marten, Martes flavigula.</title>
        <authorList>
            <person name="Tak E.J."/>
            <person name="Bae J.-W."/>
        </authorList>
    </citation>
    <scope>NUCLEOTIDE SEQUENCE [LARGE SCALE GENOMIC DNA]</scope>
    <source>
        <strain evidence="1 2">D7T301</strain>
    </source>
</reference>
<proteinExistence type="predicted"/>
<evidence type="ECO:0000313" key="1">
    <source>
        <dbReference type="EMBL" id="OPF87230.1"/>
    </source>
</evidence>
<keyword evidence="2" id="KW-1185">Reference proteome</keyword>
<dbReference type="RefSeq" id="WP_158080142.1">
    <property type="nucleotide sequence ID" value="NZ_MVAB01000001.1"/>
</dbReference>
<comment type="caution">
    <text evidence="1">The sequence shown here is derived from an EMBL/GenBank/DDBJ whole genome shotgun (WGS) entry which is preliminary data.</text>
</comment>
<organism evidence="1 2">
    <name type="scientific">Vagococcus martis</name>
    <dbReference type="NCBI Taxonomy" id="1768210"/>
    <lineage>
        <taxon>Bacteria</taxon>
        <taxon>Bacillati</taxon>
        <taxon>Bacillota</taxon>
        <taxon>Bacilli</taxon>
        <taxon>Lactobacillales</taxon>
        <taxon>Enterococcaceae</taxon>
        <taxon>Vagococcus</taxon>
    </lineage>
</organism>
<dbReference type="AlphaFoldDB" id="A0A1V4DG96"/>